<feature type="region of interest" description="Disordered" evidence="1">
    <location>
        <begin position="497"/>
        <end position="533"/>
    </location>
</feature>
<dbReference type="EMBL" id="ML119051">
    <property type="protein sequence ID" value="ROT41977.1"/>
    <property type="molecule type" value="Genomic_DNA"/>
</dbReference>
<dbReference type="AlphaFoldDB" id="A0A3N2Q5K3"/>
<feature type="transmembrane region" description="Helical" evidence="2">
    <location>
        <begin position="45"/>
        <end position="67"/>
    </location>
</feature>
<proteinExistence type="predicted"/>
<feature type="transmembrane region" description="Helical" evidence="2">
    <location>
        <begin position="214"/>
        <end position="233"/>
    </location>
</feature>
<dbReference type="InterPro" id="IPR036305">
    <property type="entry name" value="RGS_sf"/>
</dbReference>
<dbReference type="SUPFAM" id="SSF48097">
    <property type="entry name" value="Regulator of G-protein signaling, RGS"/>
    <property type="match status" value="1"/>
</dbReference>
<dbReference type="Proteomes" id="UP000272025">
    <property type="component" value="Unassembled WGS sequence"/>
</dbReference>
<feature type="region of interest" description="Disordered" evidence="1">
    <location>
        <begin position="424"/>
        <end position="449"/>
    </location>
</feature>
<feature type="transmembrane region" description="Helical" evidence="2">
    <location>
        <begin position="284"/>
        <end position="305"/>
    </location>
</feature>
<keyword evidence="2" id="KW-1133">Transmembrane helix</keyword>
<feature type="transmembrane region" description="Helical" evidence="2">
    <location>
        <begin position="79"/>
        <end position="96"/>
    </location>
</feature>
<dbReference type="STRING" id="1314773.A0A3N2Q5K3"/>
<dbReference type="PANTHER" id="PTHR10845:SF268">
    <property type="entry name" value="RGS DOMAIN-CONTAINING PROTEIN"/>
    <property type="match status" value="1"/>
</dbReference>
<evidence type="ECO:0000256" key="2">
    <source>
        <dbReference type="SAM" id="Phobius"/>
    </source>
</evidence>
<evidence type="ECO:0000313" key="4">
    <source>
        <dbReference type="Proteomes" id="UP000272025"/>
    </source>
</evidence>
<feature type="transmembrane region" description="Helical" evidence="2">
    <location>
        <begin position="161"/>
        <end position="182"/>
    </location>
</feature>
<keyword evidence="2" id="KW-0472">Membrane</keyword>
<feature type="transmembrane region" description="Helical" evidence="2">
    <location>
        <begin position="12"/>
        <end position="33"/>
    </location>
</feature>
<dbReference type="InterPro" id="IPR044926">
    <property type="entry name" value="RGS_subdomain_2"/>
</dbReference>
<dbReference type="Gene3D" id="1.10.167.10">
    <property type="entry name" value="Regulator of G-protein Signalling 4, domain 2"/>
    <property type="match status" value="1"/>
</dbReference>
<evidence type="ECO:0000313" key="3">
    <source>
        <dbReference type="EMBL" id="ROT41977.1"/>
    </source>
</evidence>
<feature type="transmembrane region" description="Helical" evidence="2">
    <location>
        <begin position="245"/>
        <end position="269"/>
    </location>
</feature>
<dbReference type="RefSeq" id="XP_028469783.1">
    <property type="nucleotide sequence ID" value="XM_028607618.1"/>
</dbReference>
<protein>
    <submittedName>
        <fullName evidence="3">Uncharacterized protein</fullName>
    </submittedName>
</protein>
<keyword evidence="2" id="KW-0812">Transmembrane</keyword>
<accession>A0A3N2Q5K3</accession>
<dbReference type="GeneID" id="39576096"/>
<sequence>MSETANWDGLGVFWTAFASGWTALLIAGMAFLHRRRHMPILRIRGLPLSFCAILFLHAYWLAVQLGYVYGHLMPNGVEYWIMGIYFPFGVALFHASNSQFLHVAKRQKKYAQLALPAGSGKKPGQHQRQQHQQQQLAKKKTSSSKWPLVGKFRRYDYTTKMLAVVCAGMTFQFALTLVMYLVSRKFHPSFGIPGTEVTGTPDEVKREQGRGWEWWPSVFWQIFWAWMVAPYILWQSRGIHDTQGWRVQTVACCLVSLHAAPMWLIALYVDGMGVINQYFIPPQWIAVSIMFMEIFTIFTPCWQVLRHQSLRQETLELIALWETGRKSGSGKSFASDSTRVGGSGKETYLSWKHMGEAERGGSIDAMTAAGGGLLTMDALEYALKKNPGPLQHFSALKDFSGENIAFLTAVLRWKTNLRAHQNAGAPASLVGSSSPAEAQRKRQREERDREMFNEALRIYTEFISPRDAEFSINISSSDLKRIEAVFESAARTLYGDERRSKDSATPFDDWGAPKSSSASEKGIVHGDGDGDVDMSDAGSTIAERVYYWGRIPEGFDETVFDEAETSIKYLVLTNTWPRFVRDRRTSFDSTESVESYDTLLDMVAKRGQTGK</sequence>
<feature type="region of interest" description="Disordered" evidence="1">
    <location>
        <begin position="117"/>
        <end position="142"/>
    </location>
</feature>
<dbReference type="PANTHER" id="PTHR10845">
    <property type="entry name" value="REGULATOR OF G PROTEIN SIGNALING"/>
    <property type="match status" value="1"/>
</dbReference>
<evidence type="ECO:0000256" key="1">
    <source>
        <dbReference type="SAM" id="MobiDB-lite"/>
    </source>
</evidence>
<keyword evidence="4" id="KW-1185">Reference proteome</keyword>
<name>A0A3N2Q5K3_SODAK</name>
<reference evidence="3 4" key="1">
    <citation type="journal article" date="2018" name="Mol. Ecol.">
        <title>The obligate alkalophilic soda-lake fungus Sodiomyces alkalinus has shifted to a protein diet.</title>
        <authorList>
            <person name="Grum-Grzhimaylo A.A."/>
            <person name="Falkoski D.L."/>
            <person name="van den Heuvel J."/>
            <person name="Valero-Jimenez C.A."/>
            <person name="Min B."/>
            <person name="Choi I.G."/>
            <person name="Lipzen A."/>
            <person name="Daum C.G."/>
            <person name="Aanen D.K."/>
            <person name="Tsang A."/>
            <person name="Henrissat B."/>
            <person name="Bilanenko E.N."/>
            <person name="de Vries R.P."/>
            <person name="van Kan J.A.L."/>
            <person name="Grigoriev I.V."/>
            <person name="Debets A.J.M."/>
        </authorList>
    </citation>
    <scope>NUCLEOTIDE SEQUENCE [LARGE SCALE GENOMIC DNA]</scope>
    <source>
        <strain evidence="3 4">F11</strain>
    </source>
</reference>
<organism evidence="3 4">
    <name type="scientific">Sodiomyces alkalinus (strain CBS 110278 / VKM F-3762 / F11)</name>
    <name type="common">Alkaliphilic filamentous fungus</name>
    <dbReference type="NCBI Taxonomy" id="1314773"/>
    <lineage>
        <taxon>Eukaryota</taxon>
        <taxon>Fungi</taxon>
        <taxon>Dikarya</taxon>
        <taxon>Ascomycota</taxon>
        <taxon>Pezizomycotina</taxon>
        <taxon>Sordariomycetes</taxon>
        <taxon>Hypocreomycetidae</taxon>
        <taxon>Glomerellales</taxon>
        <taxon>Plectosphaerellaceae</taxon>
        <taxon>Sodiomyces</taxon>
    </lineage>
</organism>
<dbReference type="OrthoDB" id="5313079at2759"/>
<feature type="compositionally biased region" description="Basic and acidic residues" evidence="1">
    <location>
        <begin position="438"/>
        <end position="449"/>
    </location>
</feature>
<gene>
    <name evidence="3" type="ORF">SODALDRAFT_268690</name>
</gene>